<organism evidence="10 11">
    <name type="scientific">Staphylococcus ratti</name>
    <dbReference type="NCBI Taxonomy" id="2892440"/>
    <lineage>
        <taxon>Bacteria</taxon>
        <taxon>Bacillati</taxon>
        <taxon>Bacillota</taxon>
        <taxon>Bacilli</taxon>
        <taxon>Bacillales</taxon>
        <taxon>Staphylococcaceae</taxon>
        <taxon>Staphylococcus</taxon>
    </lineage>
</organism>
<keyword evidence="5 9" id="KW-0812">Transmembrane</keyword>
<evidence type="ECO:0000256" key="5">
    <source>
        <dbReference type="ARBA" id="ARBA00022692"/>
    </source>
</evidence>
<evidence type="ECO:0000313" key="11">
    <source>
        <dbReference type="Proteomes" id="UP001197626"/>
    </source>
</evidence>
<reference evidence="10 11" key="1">
    <citation type="journal article" date="2022" name="Pathogens">
        <title>Staphylococcus ratti sp. nov. Isolated from a Lab Rat.</title>
        <authorList>
            <person name="Kovarovic V."/>
            <person name="Sedlacek I."/>
            <person name="Petras P."/>
            <person name="Kralova S."/>
            <person name="Maslanova I."/>
            <person name="Svec P."/>
            <person name="Neumann-Schaal M."/>
            <person name="Botka T."/>
            <person name="Gelbicova T."/>
            <person name="Stankova E."/>
            <person name="Doskar J."/>
            <person name="Pantucek R."/>
        </authorList>
    </citation>
    <scope>NUCLEOTIDE SEQUENCE [LARGE SCALE GENOMIC DNA]</scope>
    <source>
        <strain evidence="10 11">CCM 9025</strain>
    </source>
</reference>
<keyword evidence="11" id="KW-1185">Reference proteome</keyword>
<feature type="transmembrane region" description="Helical" evidence="9">
    <location>
        <begin position="112"/>
        <end position="133"/>
    </location>
</feature>
<dbReference type="Pfam" id="PF10661">
    <property type="entry name" value="EssA"/>
    <property type="match status" value="1"/>
</dbReference>
<keyword evidence="6 9" id="KW-1133">Transmembrane helix</keyword>
<evidence type="ECO:0000256" key="7">
    <source>
        <dbReference type="ARBA" id="ARBA00023136"/>
    </source>
</evidence>
<dbReference type="EMBL" id="CP086654">
    <property type="protein sequence ID" value="UEX90021.1"/>
    <property type="molecule type" value="Genomic_DNA"/>
</dbReference>
<evidence type="ECO:0000256" key="8">
    <source>
        <dbReference type="SAM" id="MobiDB-lite"/>
    </source>
</evidence>
<dbReference type="InterPro" id="IPR018920">
    <property type="entry name" value="EssA/YueC"/>
</dbReference>
<evidence type="ECO:0000256" key="3">
    <source>
        <dbReference type="ARBA" id="ARBA00019767"/>
    </source>
</evidence>
<accession>A0ABY3PCL6</accession>
<name>A0ABY3PCL6_9STAP</name>
<sequence length="145" mass="16846">MLLESLLALSIIGNTAHNGGLEIHVEEETKERVNKDLDQYNTPLFNQESKALNDEIKKKKDQHQQHIKQSMFDKHQRPPSHVADTKRTLFEKQEETSTTKAPYIQQDQEKNILPYFLMSVGALFTVGFALLTISKWRKREKHDTT</sequence>
<evidence type="ECO:0000256" key="2">
    <source>
        <dbReference type="ARBA" id="ARBA00008570"/>
    </source>
</evidence>
<comment type="subcellular location">
    <subcellularLocation>
        <location evidence="1">Cell membrane</location>
        <topology evidence="1">Single-pass type I membrane protein</topology>
    </subcellularLocation>
</comment>
<dbReference type="InterPro" id="IPR034026">
    <property type="entry name" value="EssA"/>
</dbReference>
<evidence type="ECO:0000313" key="10">
    <source>
        <dbReference type="EMBL" id="UEX90021.1"/>
    </source>
</evidence>
<feature type="compositionally biased region" description="Basic and acidic residues" evidence="8">
    <location>
        <begin position="55"/>
        <end position="64"/>
    </location>
</feature>
<feature type="region of interest" description="Disordered" evidence="8">
    <location>
        <begin position="55"/>
        <end position="83"/>
    </location>
</feature>
<evidence type="ECO:0000256" key="6">
    <source>
        <dbReference type="ARBA" id="ARBA00022989"/>
    </source>
</evidence>
<keyword evidence="7 9" id="KW-0472">Membrane</keyword>
<dbReference type="NCBIfam" id="TIGR03927">
    <property type="entry name" value="T7SS_EssA_Firm"/>
    <property type="match status" value="1"/>
</dbReference>
<comment type="similarity">
    <text evidence="2">Belongs to the EssA family.</text>
</comment>
<protein>
    <recommendedName>
        <fullName evidence="3">ESAT-6 secretion machinery protein EssA</fullName>
    </recommendedName>
</protein>
<dbReference type="RefSeq" id="WP_229292521.1">
    <property type="nucleotide sequence ID" value="NZ_CP086654.1"/>
</dbReference>
<evidence type="ECO:0000256" key="9">
    <source>
        <dbReference type="SAM" id="Phobius"/>
    </source>
</evidence>
<dbReference type="Proteomes" id="UP001197626">
    <property type="component" value="Chromosome"/>
</dbReference>
<evidence type="ECO:0000256" key="4">
    <source>
        <dbReference type="ARBA" id="ARBA00022475"/>
    </source>
</evidence>
<proteinExistence type="inferred from homology"/>
<keyword evidence="4" id="KW-1003">Cell membrane</keyword>
<evidence type="ECO:0000256" key="1">
    <source>
        <dbReference type="ARBA" id="ARBA00004251"/>
    </source>
</evidence>
<gene>
    <name evidence="10" type="primary">essA</name>
    <name evidence="10" type="ORF">LN051_10880</name>
</gene>